<evidence type="ECO:0008006" key="3">
    <source>
        <dbReference type="Google" id="ProtNLM"/>
    </source>
</evidence>
<comment type="caution">
    <text evidence="1">The sequence shown here is derived from an EMBL/GenBank/DDBJ whole genome shotgun (WGS) entry which is preliminary data.</text>
</comment>
<evidence type="ECO:0000313" key="2">
    <source>
        <dbReference type="Proteomes" id="UP000603317"/>
    </source>
</evidence>
<dbReference type="Proteomes" id="UP000603317">
    <property type="component" value="Unassembled WGS sequence"/>
</dbReference>
<name>A0ABQ1FDL5_9SPHN</name>
<dbReference type="EMBL" id="BMID01000001">
    <property type="protein sequence ID" value="GGA06200.1"/>
    <property type="molecule type" value="Genomic_DNA"/>
</dbReference>
<evidence type="ECO:0000313" key="1">
    <source>
        <dbReference type="EMBL" id="GGA06200.1"/>
    </source>
</evidence>
<protein>
    <recommendedName>
        <fullName evidence="3">Lipoprotein</fullName>
    </recommendedName>
</protein>
<organism evidence="1 2">
    <name type="scientific">Blastomonas marina</name>
    <dbReference type="NCBI Taxonomy" id="1867408"/>
    <lineage>
        <taxon>Bacteria</taxon>
        <taxon>Pseudomonadati</taxon>
        <taxon>Pseudomonadota</taxon>
        <taxon>Alphaproteobacteria</taxon>
        <taxon>Sphingomonadales</taxon>
        <taxon>Sphingomonadaceae</taxon>
        <taxon>Blastomonas</taxon>
    </lineage>
</organism>
<proteinExistence type="predicted"/>
<accession>A0ABQ1FDL5</accession>
<keyword evidence="2" id="KW-1185">Reference proteome</keyword>
<reference evidence="2" key="1">
    <citation type="journal article" date="2019" name="Int. J. Syst. Evol. Microbiol.">
        <title>The Global Catalogue of Microorganisms (GCM) 10K type strain sequencing project: providing services to taxonomists for standard genome sequencing and annotation.</title>
        <authorList>
            <consortium name="The Broad Institute Genomics Platform"/>
            <consortium name="The Broad Institute Genome Sequencing Center for Infectious Disease"/>
            <person name="Wu L."/>
            <person name="Ma J."/>
        </authorList>
    </citation>
    <scope>NUCLEOTIDE SEQUENCE [LARGE SCALE GENOMIC DNA]</scope>
    <source>
        <strain evidence="2">CGMCC 1.15297</strain>
    </source>
</reference>
<sequence length="147" mass="16864">MSAYAPVADIKGLCETWAMRFLLILCAASLTGCSSGFIPSRPTEQTIDRLEQRLSKVSCIGSLDSWERHYTFMSEPFLGWDYDWYDYGKIDVDLREAGFEEFKGGRHIHARVPEHQRMLDDRPYKVAFGEYDVSEDRLSLTHCGANI</sequence>
<gene>
    <name evidence="1" type="ORF">GCM10010923_15030</name>
</gene>